<name>A0A6A6PB85_9PEZI</name>
<feature type="compositionally biased region" description="Low complexity" evidence="1">
    <location>
        <begin position="107"/>
        <end position="127"/>
    </location>
</feature>
<organism evidence="2 3">
    <name type="scientific">Lineolata rhizophorae</name>
    <dbReference type="NCBI Taxonomy" id="578093"/>
    <lineage>
        <taxon>Eukaryota</taxon>
        <taxon>Fungi</taxon>
        <taxon>Dikarya</taxon>
        <taxon>Ascomycota</taxon>
        <taxon>Pezizomycotina</taxon>
        <taxon>Dothideomycetes</taxon>
        <taxon>Dothideomycetes incertae sedis</taxon>
        <taxon>Lineolatales</taxon>
        <taxon>Lineolataceae</taxon>
        <taxon>Lineolata</taxon>
    </lineage>
</organism>
<proteinExistence type="predicted"/>
<protein>
    <submittedName>
        <fullName evidence="2">Uncharacterized protein</fullName>
    </submittedName>
</protein>
<evidence type="ECO:0000313" key="2">
    <source>
        <dbReference type="EMBL" id="KAF2460997.1"/>
    </source>
</evidence>
<sequence>MPCTAVHPRKPATLHRLARKKARPRGMSNPTCSSGPRASHMPSLPPSPPPALHHQRCGSRFACRKAGAYRSPDGHSTGGNVTEKREWGRRGGPPFFFSFLGFALSHAFQPPSSGPSQARAPSRSAPSDRNQCDQHEDGSAGVTGPRAATTIP</sequence>
<feature type="compositionally biased region" description="Basic residues" evidence="1">
    <location>
        <begin position="7"/>
        <end position="24"/>
    </location>
</feature>
<feature type="region of interest" description="Disordered" evidence="1">
    <location>
        <begin position="1"/>
        <end position="90"/>
    </location>
</feature>
<dbReference type="AlphaFoldDB" id="A0A6A6PB85"/>
<reference evidence="2" key="1">
    <citation type="journal article" date="2020" name="Stud. Mycol.">
        <title>101 Dothideomycetes genomes: a test case for predicting lifestyles and emergence of pathogens.</title>
        <authorList>
            <person name="Haridas S."/>
            <person name="Albert R."/>
            <person name="Binder M."/>
            <person name="Bloem J."/>
            <person name="Labutti K."/>
            <person name="Salamov A."/>
            <person name="Andreopoulos B."/>
            <person name="Baker S."/>
            <person name="Barry K."/>
            <person name="Bills G."/>
            <person name="Bluhm B."/>
            <person name="Cannon C."/>
            <person name="Castanera R."/>
            <person name="Culley D."/>
            <person name="Daum C."/>
            <person name="Ezra D."/>
            <person name="Gonzalez J."/>
            <person name="Henrissat B."/>
            <person name="Kuo A."/>
            <person name="Liang C."/>
            <person name="Lipzen A."/>
            <person name="Lutzoni F."/>
            <person name="Magnuson J."/>
            <person name="Mondo S."/>
            <person name="Nolan M."/>
            <person name="Ohm R."/>
            <person name="Pangilinan J."/>
            <person name="Park H.-J."/>
            <person name="Ramirez L."/>
            <person name="Alfaro M."/>
            <person name="Sun H."/>
            <person name="Tritt A."/>
            <person name="Yoshinaga Y."/>
            <person name="Zwiers L.-H."/>
            <person name="Turgeon B."/>
            <person name="Goodwin S."/>
            <person name="Spatafora J."/>
            <person name="Crous P."/>
            <person name="Grigoriev I."/>
        </authorList>
    </citation>
    <scope>NUCLEOTIDE SEQUENCE</scope>
    <source>
        <strain evidence="2">ATCC 16933</strain>
    </source>
</reference>
<feature type="region of interest" description="Disordered" evidence="1">
    <location>
        <begin position="107"/>
        <end position="152"/>
    </location>
</feature>
<dbReference type="Proteomes" id="UP000799766">
    <property type="component" value="Unassembled WGS sequence"/>
</dbReference>
<accession>A0A6A6PB85</accession>
<evidence type="ECO:0000313" key="3">
    <source>
        <dbReference type="Proteomes" id="UP000799766"/>
    </source>
</evidence>
<keyword evidence="3" id="KW-1185">Reference proteome</keyword>
<evidence type="ECO:0000256" key="1">
    <source>
        <dbReference type="SAM" id="MobiDB-lite"/>
    </source>
</evidence>
<dbReference type="EMBL" id="MU001672">
    <property type="protein sequence ID" value="KAF2460997.1"/>
    <property type="molecule type" value="Genomic_DNA"/>
</dbReference>
<gene>
    <name evidence="2" type="ORF">BDY21DRAFT_334012</name>
</gene>